<dbReference type="PROSITE" id="PS00383">
    <property type="entry name" value="TYR_PHOSPHATASE_1"/>
    <property type="match status" value="1"/>
</dbReference>
<dbReference type="GeneID" id="28539768"/>
<dbReference type="Proteomes" id="UP000032427">
    <property type="component" value="Chromosome 1"/>
</dbReference>
<keyword evidence="2" id="KW-0378">Hydrolase</keyword>
<evidence type="ECO:0000259" key="4">
    <source>
        <dbReference type="PROSITE" id="PS50056"/>
    </source>
</evidence>
<dbReference type="STRING" id="80852.AWOD_I_0239"/>
<dbReference type="SUPFAM" id="SSF52799">
    <property type="entry name" value="(Phosphotyrosine protein) phosphatases II"/>
    <property type="match status" value="1"/>
</dbReference>
<organism evidence="5 6">
    <name type="scientific">Aliivibrio wodanis</name>
    <dbReference type="NCBI Taxonomy" id="80852"/>
    <lineage>
        <taxon>Bacteria</taxon>
        <taxon>Pseudomonadati</taxon>
        <taxon>Pseudomonadota</taxon>
        <taxon>Gammaproteobacteria</taxon>
        <taxon>Vibrionales</taxon>
        <taxon>Vibrionaceae</taxon>
        <taxon>Aliivibrio</taxon>
    </lineage>
</organism>
<dbReference type="OrthoDB" id="9806482at2"/>
<dbReference type="PROSITE" id="PS50056">
    <property type="entry name" value="TYR_PHOSPHATASE_2"/>
    <property type="match status" value="1"/>
</dbReference>
<dbReference type="AlphaFoldDB" id="A0A090KFD5"/>
<keyword evidence="3" id="KW-0904">Protein phosphatase</keyword>
<dbReference type="InterPro" id="IPR016130">
    <property type="entry name" value="Tyr_Pase_AS"/>
</dbReference>
<dbReference type="HOGENOM" id="CLU_047330_5_0_6"/>
<evidence type="ECO:0000313" key="6">
    <source>
        <dbReference type="Proteomes" id="UP000032427"/>
    </source>
</evidence>
<keyword evidence="6" id="KW-1185">Reference proteome</keyword>
<gene>
    <name evidence="5" type="ORF">AWOD_I_0239</name>
</gene>
<reference evidence="6" key="1">
    <citation type="submission" date="2014-09" db="EMBL/GenBank/DDBJ databases">
        <authorList>
            <person name="Hjerde E."/>
        </authorList>
    </citation>
    <scope>NUCLEOTIDE SEQUENCE [LARGE SCALE GENOMIC DNA]</scope>
    <source>
        <strain evidence="6">06/09/139</strain>
    </source>
</reference>
<sequence>MTHPIWELPVTGTNGVLILTPCPGTKGVELTASLEQLKAQGVEAVATALNQDELTEKGVGSLGEEVQRLGMKWFYLPIEDDCAPGDEFAAQWKSATPELQQVLENNGKVAMHCMGGSGRTGLLAGHLLLDLGWDLDVIKQQVQALRPGAFTKPVQIEYIDALASK</sequence>
<name>A0A090KFD5_9GAMM</name>
<proteinExistence type="predicted"/>
<dbReference type="InterPro" id="IPR029021">
    <property type="entry name" value="Prot-tyrosine_phosphatase-like"/>
</dbReference>
<evidence type="ECO:0000256" key="1">
    <source>
        <dbReference type="ARBA" id="ARBA00013064"/>
    </source>
</evidence>
<dbReference type="GO" id="GO:0004725">
    <property type="term" value="F:protein tyrosine phosphatase activity"/>
    <property type="evidence" value="ECO:0007669"/>
    <property type="project" value="UniProtKB-EC"/>
</dbReference>
<feature type="domain" description="Tyrosine specific protein phosphatases" evidence="4">
    <location>
        <begin position="86"/>
        <end position="157"/>
    </location>
</feature>
<dbReference type="Pfam" id="PF05706">
    <property type="entry name" value="CDKN3"/>
    <property type="match status" value="1"/>
</dbReference>
<evidence type="ECO:0000313" key="5">
    <source>
        <dbReference type="EMBL" id="CED70334.1"/>
    </source>
</evidence>
<dbReference type="InterPro" id="IPR022778">
    <property type="entry name" value="CDKN3"/>
</dbReference>
<dbReference type="EMBL" id="LN554846">
    <property type="protein sequence ID" value="CED70334.1"/>
    <property type="molecule type" value="Genomic_DNA"/>
</dbReference>
<accession>A0A090KFD5</accession>
<dbReference type="KEGG" id="awd:AWOD_I_0239"/>
<dbReference type="InterPro" id="IPR000387">
    <property type="entry name" value="Tyr_Pase_dom"/>
</dbReference>
<evidence type="ECO:0000256" key="2">
    <source>
        <dbReference type="ARBA" id="ARBA00022801"/>
    </source>
</evidence>
<dbReference type="Gene3D" id="3.90.190.10">
    <property type="entry name" value="Protein tyrosine phosphatase superfamily"/>
    <property type="match status" value="1"/>
</dbReference>
<dbReference type="PATRIC" id="fig|80852.17.peg.245"/>
<protein>
    <recommendedName>
        <fullName evidence="1">protein-tyrosine-phosphatase</fullName>
        <ecNumber evidence="1">3.1.3.48</ecNumber>
    </recommendedName>
</protein>
<evidence type="ECO:0000256" key="3">
    <source>
        <dbReference type="ARBA" id="ARBA00022912"/>
    </source>
</evidence>
<dbReference type="EC" id="3.1.3.48" evidence="1"/>